<name>A0A090KUX0_STRRB</name>
<sequence>MTSTSSLSKNSSKRKRNVINGTSDKITSLKSLYEKRDSIIRLFLYSKGNSLTYDIVKGTLESMCSEKEIYLRTMDRQISIYEQDSNKKANVDKMVKKYRRSAADQEKPLPYELRTDKCLVMTLNYLFNNIKPEKDCTTKTLAKWYDFMWDRTRSIRKDLMQQDIVNENSLYIYEVCARFHIFIAFHLHHLSVDEFDPKLNYEQLKQCLTSIFLCYKQMEIEGIKCENEKEFRCYELIINFNNKNILSKIRSFREDIYHSTEYQKVIKLTQQYNYQNYAKFFEIIKEIENPLILCLCKQYFFDVRYNAINVIKIAYNRTKIPVDYLADILYIEDKEDLVTLGIQCGLEIVENDKNLFLVKNDIVNKCKFVNIKDNWINKKLNSQLKNIVKLSESNNLTFSNKPPMSFDNANRYVDDPIFYFYTNNC</sequence>
<dbReference type="PANTHER" id="PTHR12436">
    <property type="entry name" value="80 KDA MCM3-ASSOCIATED PROTEIN"/>
    <property type="match status" value="1"/>
</dbReference>
<dbReference type="AlphaFoldDB" id="A0A090KUX0"/>
<gene>
    <name evidence="2 4 5" type="ORF">SRAE_0000030900</name>
</gene>
<accession>A0A090KUX0</accession>
<dbReference type="PANTHER" id="PTHR12436:SF3">
    <property type="entry name" value="GERMINAL-CENTER ASSOCIATED NUCLEAR PROTEIN"/>
    <property type="match status" value="1"/>
</dbReference>
<reference evidence="4" key="3">
    <citation type="submission" date="2020-12" db="UniProtKB">
        <authorList>
            <consortium name="WormBaseParasite"/>
        </authorList>
    </citation>
    <scope>IDENTIFICATION</scope>
</reference>
<dbReference type="Proteomes" id="UP000035682">
    <property type="component" value="Unplaced"/>
</dbReference>
<dbReference type="WBParaSite" id="SRAE_0000030900.1">
    <property type="protein sequence ID" value="SRAE_0000030900.1"/>
    <property type="gene ID" value="WBGene00256051"/>
</dbReference>
<reference evidence="2" key="1">
    <citation type="submission" date="2014-09" db="EMBL/GenBank/DDBJ databases">
        <authorList>
            <person name="Aslett A.Martin."/>
        </authorList>
    </citation>
    <scope>NUCLEOTIDE SEQUENCE</scope>
    <source>
        <strain evidence="2">ED321 Heterogonic</strain>
    </source>
</reference>
<dbReference type="RefSeq" id="XP_024500390.1">
    <property type="nucleotide sequence ID" value="XM_024646182.1"/>
</dbReference>
<reference evidence="3" key="2">
    <citation type="submission" date="2014-09" db="EMBL/GenBank/DDBJ databases">
        <authorList>
            <person name="Martin A.A."/>
        </authorList>
    </citation>
    <scope>NUCLEOTIDE SEQUENCE</scope>
    <source>
        <strain evidence="3">ED321</strain>
    </source>
</reference>
<organism evidence="2">
    <name type="scientific">Strongyloides ratti</name>
    <name type="common">Parasitic roundworm</name>
    <dbReference type="NCBI Taxonomy" id="34506"/>
    <lineage>
        <taxon>Eukaryota</taxon>
        <taxon>Metazoa</taxon>
        <taxon>Ecdysozoa</taxon>
        <taxon>Nematoda</taxon>
        <taxon>Chromadorea</taxon>
        <taxon>Rhabditida</taxon>
        <taxon>Tylenchina</taxon>
        <taxon>Panagrolaimomorpha</taxon>
        <taxon>Strongyloidoidea</taxon>
        <taxon>Strongyloididae</taxon>
        <taxon>Strongyloides</taxon>
    </lineage>
</organism>
<evidence type="ECO:0000313" key="5">
    <source>
        <dbReference type="WormBase" id="SRAE_0000030900"/>
    </source>
</evidence>
<dbReference type="GO" id="GO:0005737">
    <property type="term" value="C:cytoplasm"/>
    <property type="evidence" value="ECO:0007669"/>
    <property type="project" value="TreeGrafter"/>
</dbReference>
<dbReference type="WormBase" id="SRAE_0000030900">
    <property type="protein sequence ID" value="SRP00936"/>
    <property type="gene ID" value="WBGene00256051"/>
</dbReference>
<dbReference type="GO" id="GO:0070390">
    <property type="term" value="C:transcription export complex 2"/>
    <property type="evidence" value="ECO:0007669"/>
    <property type="project" value="TreeGrafter"/>
</dbReference>
<dbReference type="CTD" id="36373549"/>
<feature type="domain" description="SAC3/GANP/THP3 conserved" evidence="1">
    <location>
        <begin position="63"/>
        <end position="349"/>
    </location>
</feature>
<dbReference type="GO" id="GO:0006406">
    <property type="term" value="P:mRNA export from nucleus"/>
    <property type="evidence" value="ECO:0007669"/>
    <property type="project" value="TreeGrafter"/>
</dbReference>
<dbReference type="OrthoDB" id="21502at2759"/>
<dbReference type="Gene3D" id="1.25.40.990">
    <property type="match status" value="1"/>
</dbReference>
<dbReference type="InterPro" id="IPR005062">
    <property type="entry name" value="SAC3/GANP/THP3_conserved"/>
</dbReference>
<dbReference type="OMA" id="IFTHAYN"/>
<protein>
    <submittedName>
        <fullName evidence="2 4">Germinal-center associated nuclear protein</fullName>
    </submittedName>
</protein>
<dbReference type="EMBL" id="LN609406">
    <property type="protein sequence ID" value="CEF61181.1"/>
    <property type="molecule type" value="Genomic_DNA"/>
</dbReference>
<dbReference type="Pfam" id="PF03399">
    <property type="entry name" value="SAC3_GANP"/>
    <property type="match status" value="1"/>
</dbReference>
<keyword evidence="3" id="KW-1185">Reference proteome</keyword>
<proteinExistence type="predicted"/>
<evidence type="ECO:0000259" key="1">
    <source>
        <dbReference type="Pfam" id="PF03399"/>
    </source>
</evidence>
<evidence type="ECO:0000313" key="4">
    <source>
        <dbReference type="WBParaSite" id="SRAE_0000030900.1"/>
    </source>
</evidence>
<dbReference type="InterPro" id="IPR045107">
    <property type="entry name" value="SAC3/GANP/THP3"/>
</dbReference>
<evidence type="ECO:0000313" key="3">
    <source>
        <dbReference type="Proteomes" id="UP000035682"/>
    </source>
</evidence>
<dbReference type="GeneID" id="36373549"/>
<evidence type="ECO:0000313" key="2">
    <source>
        <dbReference type="EMBL" id="CEF61181.1"/>
    </source>
</evidence>